<evidence type="ECO:0000259" key="5">
    <source>
        <dbReference type="Pfam" id="PF01555"/>
    </source>
</evidence>
<dbReference type="GO" id="GO:0009307">
    <property type="term" value="P:DNA restriction-modification system"/>
    <property type="evidence" value="ECO:0007669"/>
    <property type="project" value="UniProtKB-KW"/>
</dbReference>
<gene>
    <name evidence="6" type="ORF">FDG31_10365</name>
</gene>
<protein>
    <recommendedName>
        <fullName evidence="4">Methyltransferase</fullName>
        <ecNumber evidence="4">2.1.1.-</ecNumber>
    </recommendedName>
</protein>
<proteinExistence type="inferred from homology"/>
<dbReference type="SUPFAM" id="SSF53335">
    <property type="entry name" value="S-adenosyl-L-methionine-dependent methyltransferases"/>
    <property type="match status" value="1"/>
</dbReference>
<comment type="similarity">
    <text evidence="4">Belongs to the N(4)/N(6)-methyltransferase family.</text>
</comment>
<keyword evidence="3" id="KW-0680">Restriction system</keyword>
<keyword evidence="2 6" id="KW-0808">Transferase</keyword>
<dbReference type="InterPro" id="IPR029063">
    <property type="entry name" value="SAM-dependent_MTases_sf"/>
</dbReference>
<reference evidence="6 7" key="1">
    <citation type="submission" date="2019-04" db="EMBL/GenBank/DDBJ databases">
        <title>Genome sequencing of Clostridium botulinum Groups I-IV and Clostridium butyricum.</title>
        <authorList>
            <person name="Brunt J."/>
            <person name="Van Vliet A.H.M."/>
            <person name="Stringer S.C."/>
            <person name="Carter A.T."/>
            <person name="Peck M.W."/>
        </authorList>
    </citation>
    <scope>NUCLEOTIDE SEQUENCE [LARGE SCALE GENOMIC DNA]</scope>
    <source>
        <strain evidence="6 7">BL81</strain>
    </source>
</reference>
<dbReference type="GO" id="GO:0032259">
    <property type="term" value="P:methylation"/>
    <property type="evidence" value="ECO:0007669"/>
    <property type="project" value="UniProtKB-KW"/>
</dbReference>
<name>A0A6B4JNX2_CLOBO</name>
<evidence type="ECO:0000256" key="4">
    <source>
        <dbReference type="RuleBase" id="RU362026"/>
    </source>
</evidence>
<evidence type="ECO:0000256" key="2">
    <source>
        <dbReference type="ARBA" id="ARBA00022679"/>
    </source>
</evidence>
<keyword evidence="1 6" id="KW-0489">Methyltransferase</keyword>
<organism evidence="6 7">
    <name type="scientific">Clostridium botulinum</name>
    <dbReference type="NCBI Taxonomy" id="1491"/>
    <lineage>
        <taxon>Bacteria</taxon>
        <taxon>Bacillati</taxon>
        <taxon>Bacillota</taxon>
        <taxon>Clostridia</taxon>
        <taxon>Eubacteriales</taxon>
        <taxon>Clostridiaceae</taxon>
        <taxon>Clostridium</taxon>
    </lineage>
</organism>
<evidence type="ECO:0000256" key="1">
    <source>
        <dbReference type="ARBA" id="ARBA00022603"/>
    </source>
</evidence>
<evidence type="ECO:0000313" key="7">
    <source>
        <dbReference type="Proteomes" id="UP000486903"/>
    </source>
</evidence>
<accession>A0A6B4JNX2</accession>
<feature type="domain" description="DNA methylase N-4/N-6" evidence="5">
    <location>
        <begin position="9"/>
        <end position="223"/>
    </location>
</feature>
<dbReference type="InterPro" id="IPR002941">
    <property type="entry name" value="DNA_methylase_N4/N6"/>
</dbReference>
<evidence type="ECO:0000313" key="6">
    <source>
        <dbReference type="EMBL" id="NFV26567.1"/>
    </source>
</evidence>
<evidence type="ECO:0000256" key="3">
    <source>
        <dbReference type="ARBA" id="ARBA00022747"/>
    </source>
</evidence>
<dbReference type="GO" id="GO:0003677">
    <property type="term" value="F:DNA binding"/>
    <property type="evidence" value="ECO:0007669"/>
    <property type="project" value="InterPro"/>
</dbReference>
<dbReference type="PRINTS" id="PR00508">
    <property type="entry name" value="S21N4MTFRASE"/>
</dbReference>
<dbReference type="AlphaFoldDB" id="A0A6B4JNX2"/>
<dbReference type="EC" id="2.1.1.-" evidence="4"/>
<dbReference type="EMBL" id="SXFB01000006">
    <property type="protein sequence ID" value="NFV26567.1"/>
    <property type="molecule type" value="Genomic_DNA"/>
</dbReference>
<dbReference type="Pfam" id="PF01555">
    <property type="entry name" value="N6_N4_Mtase"/>
    <property type="match status" value="1"/>
</dbReference>
<sequence>MADIKDKSIDMILCDLPYGTTRCKWDSVINLEKLWEHYCRVIKDNGAIVLFAQTPFDKVLGSSNLEMLRYEWIWEKTQATGHLNAKKMPMKAHENILVFYKNLPVYNPQKTVGHAPVNTYTKYIATQNNSELYGELSKEISGGGNTERYPRSVQIFSSDKQKEHLHPTQKPVKLLEYLIKTYTNKGETVLDNCIGSGSTAVAAININRNFIGIEKEFKYYEIALNRLKVKATVNTQYLNEDLDHV</sequence>
<comment type="caution">
    <text evidence="6">The sequence shown here is derived from an EMBL/GenBank/DDBJ whole genome shotgun (WGS) entry which is preliminary data.</text>
</comment>
<dbReference type="GO" id="GO:0008170">
    <property type="term" value="F:N-methyltransferase activity"/>
    <property type="evidence" value="ECO:0007669"/>
    <property type="project" value="InterPro"/>
</dbReference>
<dbReference type="Gene3D" id="3.40.50.150">
    <property type="entry name" value="Vaccinia Virus protein VP39"/>
    <property type="match status" value="1"/>
</dbReference>
<dbReference type="InterPro" id="IPR001091">
    <property type="entry name" value="RM_Methyltransferase"/>
</dbReference>
<dbReference type="Proteomes" id="UP000486903">
    <property type="component" value="Unassembled WGS sequence"/>
</dbReference>